<evidence type="ECO:0000313" key="3">
    <source>
        <dbReference type="Proteomes" id="UP000758603"/>
    </source>
</evidence>
<dbReference type="Proteomes" id="UP000758603">
    <property type="component" value="Unassembled WGS sequence"/>
</dbReference>
<evidence type="ECO:0000259" key="1">
    <source>
        <dbReference type="Pfam" id="PF20150"/>
    </source>
</evidence>
<keyword evidence="3" id="KW-1185">Reference proteome</keyword>
<accession>A0A9P8RKR4</accession>
<dbReference type="GeneID" id="70137856"/>
<proteinExistence type="predicted"/>
<dbReference type="EMBL" id="JAGPXC010000008">
    <property type="protein sequence ID" value="KAH6647861.1"/>
    <property type="molecule type" value="Genomic_DNA"/>
</dbReference>
<dbReference type="Pfam" id="PF20150">
    <property type="entry name" value="2EXR"/>
    <property type="match status" value="1"/>
</dbReference>
<comment type="caution">
    <text evidence="2">The sequence shown here is derived from an EMBL/GenBank/DDBJ whole genome shotgun (WGS) entry which is preliminary data.</text>
</comment>
<gene>
    <name evidence="2" type="ORF">BKA67DRAFT_683117</name>
</gene>
<feature type="domain" description="2EXR" evidence="1">
    <location>
        <begin position="3"/>
        <end position="56"/>
    </location>
</feature>
<protein>
    <recommendedName>
        <fullName evidence="1">2EXR domain-containing protein</fullName>
    </recommendedName>
</protein>
<evidence type="ECO:0000313" key="2">
    <source>
        <dbReference type="EMBL" id="KAH6647861.1"/>
    </source>
</evidence>
<reference evidence="2" key="1">
    <citation type="journal article" date="2021" name="Nat. Commun.">
        <title>Genetic determinants of endophytism in the Arabidopsis root mycobiome.</title>
        <authorList>
            <person name="Mesny F."/>
            <person name="Miyauchi S."/>
            <person name="Thiergart T."/>
            <person name="Pickel B."/>
            <person name="Atanasova L."/>
            <person name="Karlsson M."/>
            <person name="Huettel B."/>
            <person name="Barry K.W."/>
            <person name="Haridas S."/>
            <person name="Chen C."/>
            <person name="Bauer D."/>
            <person name="Andreopoulos W."/>
            <person name="Pangilinan J."/>
            <person name="LaButti K."/>
            <person name="Riley R."/>
            <person name="Lipzen A."/>
            <person name="Clum A."/>
            <person name="Drula E."/>
            <person name="Henrissat B."/>
            <person name="Kohler A."/>
            <person name="Grigoriev I.V."/>
            <person name="Martin F.M."/>
            <person name="Hacquard S."/>
        </authorList>
    </citation>
    <scope>NUCLEOTIDE SEQUENCE</scope>
    <source>
        <strain evidence="2">MPI-SDFR-AT-0073</strain>
    </source>
</reference>
<dbReference type="AlphaFoldDB" id="A0A9P8RKR4"/>
<name>A0A9P8RKR4_9PEZI</name>
<dbReference type="InterPro" id="IPR045518">
    <property type="entry name" value="2EXR"/>
</dbReference>
<dbReference type="RefSeq" id="XP_045954373.1">
    <property type="nucleotide sequence ID" value="XM_046108965.1"/>
</dbReference>
<sequence length="292" mass="34229">MKFTKFPCLPPELRDMIWQQYFRSLARLIPYDEYSSVAIPIKMLAVQKIDRESYFVFKRVYDFRLTVYRVPTPTIRAYFWHDYSINHEHHFEEWLTRNGTMDEYNDDLGSVDRSREHGVLWLNFDFDRFVMSPWGDHMMVESNGVMDIRFWTTDPTISSIMLKHETEHLGIKHIKHTISIVTDHVCNYNGPDVHPALSWCCSPLVDIMKTFETCTQICIPCGDEMGDLDDRESHKIQQDGTRDSDLEIALKDFVLQLEGADSSDRALNGYLDPRMLAIFKRAEPDGNMERIG</sequence>
<organism evidence="2 3">
    <name type="scientific">Truncatella angustata</name>
    <dbReference type="NCBI Taxonomy" id="152316"/>
    <lineage>
        <taxon>Eukaryota</taxon>
        <taxon>Fungi</taxon>
        <taxon>Dikarya</taxon>
        <taxon>Ascomycota</taxon>
        <taxon>Pezizomycotina</taxon>
        <taxon>Sordariomycetes</taxon>
        <taxon>Xylariomycetidae</taxon>
        <taxon>Amphisphaeriales</taxon>
        <taxon>Sporocadaceae</taxon>
        <taxon>Truncatella</taxon>
    </lineage>
</organism>